<dbReference type="STRING" id="1802389.A3C17_02580"/>
<dbReference type="EMBL" id="MGDX01000019">
    <property type="protein sequence ID" value="OGL70969.1"/>
    <property type="molecule type" value="Genomic_DNA"/>
</dbReference>
<sequence length="660" mass="73214">MSHSETYFEHHRRRRRKWAALAVALVVLVIGACVVFVSVALARALTFEQDVRGMQTALVARDFSAAGEALADARSSFGDIKSLWSVANVARPLPFVGTEIKTLDRVLKDTEGLLDVLGMLVSIGIDVETNVRAVGAVSNISDIDSFFTLEPDARRELVLALKRAAPELEEARVRLSGYRRDLASVAQTSRFPGVRTLIEQTTRTLIEIETTLNVAIPLMRILPVMGGFNEPQQYLLLLQNTGELRPTGGFWGTYGAMTVQNGEVAFLETDDIYAVDVLSIGNIDTEPPLPLKKYLGVDTWYMRDMNWSADVPTSVQNGLAAYAREIAFAPSPVQTGTISATDFDGAILVTPAVGKALLAALGPVKAGGLVFRSETFFDDLQHEVEVAYRDRDIASQDRKDVIGELLRTLLAGLLQSNPSEWGPYIDVAHEALKNQDIVLYHRDPAIQRLLEEQNWAGDVRVSAQSDHFMVVDANMAALKTDARLDRSYAYIVTPLMNGRYQASLRIDYDHNGGFDYRTTRYRTYTRVYVPEGSELVRVDGALKDDRLKNPNAEAGDVEVYSEFGARVFAAFTSVEPGASGSLTFHYLLPERIERQIEKGAYVLDVQRQIGVGRVPLSLNIDFGKQVMAAEPGEARAFWYDDTYTYSTTLDPFQSFQVWVQ</sequence>
<dbReference type="InterPro" id="IPR025101">
    <property type="entry name" value="DUF4012"/>
</dbReference>
<dbReference type="Pfam" id="PF13196">
    <property type="entry name" value="DUF4012"/>
    <property type="match status" value="1"/>
</dbReference>
<comment type="caution">
    <text evidence="1">The sequence shown here is derived from an EMBL/GenBank/DDBJ whole genome shotgun (WGS) entry which is preliminary data.</text>
</comment>
<protein>
    <recommendedName>
        <fullName evidence="3">DUF4012 domain-containing protein</fullName>
    </recommendedName>
</protein>
<evidence type="ECO:0008006" key="3">
    <source>
        <dbReference type="Google" id="ProtNLM"/>
    </source>
</evidence>
<dbReference type="AlphaFoldDB" id="A0A1F7TY80"/>
<gene>
    <name evidence="1" type="ORF">A3C17_02580</name>
</gene>
<name>A0A1F7TY80_9BACT</name>
<evidence type="ECO:0000313" key="1">
    <source>
        <dbReference type="EMBL" id="OGL70969.1"/>
    </source>
</evidence>
<reference evidence="1 2" key="1">
    <citation type="journal article" date="2016" name="Nat. Commun.">
        <title>Thousands of microbial genomes shed light on interconnected biogeochemical processes in an aquifer system.</title>
        <authorList>
            <person name="Anantharaman K."/>
            <person name="Brown C.T."/>
            <person name="Hug L.A."/>
            <person name="Sharon I."/>
            <person name="Castelle C.J."/>
            <person name="Probst A.J."/>
            <person name="Thomas B.C."/>
            <person name="Singh A."/>
            <person name="Wilkins M.J."/>
            <person name="Karaoz U."/>
            <person name="Brodie E.L."/>
            <person name="Williams K.H."/>
            <person name="Hubbard S.S."/>
            <person name="Banfield J.F."/>
        </authorList>
    </citation>
    <scope>NUCLEOTIDE SEQUENCE [LARGE SCALE GENOMIC DNA]</scope>
</reference>
<proteinExistence type="predicted"/>
<evidence type="ECO:0000313" key="2">
    <source>
        <dbReference type="Proteomes" id="UP000177097"/>
    </source>
</evidence>
<organism evidence="1 2">
    <name type="scientific">Candidatus Uhrbacteria bacterium RIFCSPHIGHO2_02_FULL_53_13</name>
    <dbReference type="NCBI Taxonomy" id="1802389"/>
    <lineage>
        <taxon>Bacteria</taxon>
        <taxon>Candidatus Uhriibacteriota</taxon>
    </lineage>
</organism>
<accession>A0A1F7TY80</accession>
<dbReference type="Proteomes" id="UP000177097">
    <property type="component" value="Unassembled WGS sequence"/>
</dbReference>